<keyword evidence="3" id="KW-0677">Repeat</keyword>
<evidence type="ECO:0000256" key="3">
    <source>
        <dbReference type="ARBA" id="ARBA00022737"/>
    </source>
</evidence>
<dbReference type="EMBL" id="JADXDR010000044">
    <property type="protein sequence ID" value="KAI7843008.1"/>
    <property type="molecule type" value="Genomic_DNA"/>
</dbReference>
<comment type="subcellular location">
    <subcellularLocation>
        <location evidence="1">Cytoplasm</location>
        <location evidence="1">Cytoskeleton</location>
        <location evidence="1">Cilium axoneme</location>
    </subcellularLocation>
</comment>
<gene>
    <name evidence="5" type="ORF">COHA_003341</name>
</gene>
<sequence length="501" mass="54104">MSGGPPFPIEQLPDELLSRILVAAAGSQNFGSIDPYVGSTLSRVCKRWRALCLSAPELWESVWLTAPGIAGSSNGRSRQQWLEGKLWLLQRVGERMWHLRIHDDCDGQGLMEPLMRAAPCTLRSLQLSMQRGGQLSGLPQLLALARQRFTSLARLDLGATEGGFGPAAQRQPGPAVQQLEAHALGGAVAGVAALAGTLTELKLRMSRVQLPSLAPLTVLRRLRRLEVASGNWSVPLQMPAPAQFPCLEEFQLSGGGYMQVAGMRISAASWVATPAGRVVLLGAAFGNLPALLSALRPPAAGPLQKLSLTRLYAEEGTAVVETAQACAPLLEQVHELYIGESPTLSDALEPLLRQLPRLARLELRNCSLEALPTWPCLSGLQTLSLPSNHLPQLPSALLDATRLQRLDLWGNKFMFPSETELRQLLHALPNLQWLNLDDTGITRASAEALKAAAAARGMTVLLPDFRGRGWSDEGYSSSDSDSSDDGCPRFSWAGCAYASRW</sequence>
<evidence type="ECO:0000259" key="4">
    <source>
        <dbReference type="PROSITE" id="PS50181"/>
    </source>
</evidence>
<evidence type="ECO:0000256" key="1">
    <source>
        <dbReference type="ARBA" id="ARBA00004430"/>
    </source>
</evidence>
<accession>A0AAD5DV14</accession>
<reference evidence="5" key="1">
    <citation type="submission" date="2020-11" db="EMBL/GenBank/DDBJ databases">
        <title>Chlorella ohadii genome sequencing and assembly.</title>
        <authorList>
            <person name="Murik O."/>
            <person name="Treves H."/>
            <person name="Kedem I."/>
            <person name="Shotland Y."/>
            <person name="Kaplan A."/>
        </authorList>
    </citation>
    <scope>NUCLEOTIDE SEQUENCE</scope>
    <source>
        <strain evidence="5">1</strain>
    </source>
</reference>
<comment type="caution">
    <text evidence="5">The sequence shown here is derived from an EMBL/GenBank/DDBJ whole genome shotgun (WGS) entry which is preliminary data.</text>
</comment>
<protein>
    <recommendedName>
        <fullName evidence="4">F-box domain-containing protein</fullName>
    </recommendedName>
</protein>
<dbReference type="InterPro" id="IPR001810">
    <property type="entry name" value="F-box_dom"/>
</dbReference>
<dbReference type="Gene3D" id="1.20.1280.50">
    <property type="match status" value="1"/>
</dbReference>
<dbReference type="Pfam" id="PF12937">
    <property type="entry name" value="F-box-like"/>
    <property type="match status" value="1"/>
</dbReference>
<organism evidence="5 6">
    <name type="scientific">Chlorella ohadii</name>
    <dbReference type="NCBI Taxonomy" id="2649997"/>
    <lineage>
        <taxon>Eukaryota</taxon>
        <taxon>Viridiplantae</taxon>
        <taxon>Chlorophyta</taxon>
        <taxon>core chlorophytes</taxon>
        <taxon>Trebouxiophyceae</taxon>
        <taxon>Chlorellales</taxon>
        <taxon>Chlorellaceae</taxon>
        <taxon>Chlorella clade</taxon>
        <taxon>Chlorella</taxon>
    </lineage>
</organism>
<evidence type="ECO:0000313" key="6">
    <source>
        <dbReference type="Proteomes" id="UP001205105"/>
    </source>
</evidence>
<dbReference type="InterPro" id="IPR036047">
    <property type="entry name" value="F-box-like_dom_sf"/>
</dbReference>
<dbReference type="InterPro" id="IPR032675">
    <property type="entry name" value="LRR_dom_sf"/>
</dbReference>
<keyword evidence="6" id="KW-1185">Reference proteome</keyword>
<proteinExistence type="predicted"/>
<dbReference type="PANTHER" id="PTHR48051">
    <property type="match status" value="1"/>
</dbReference>
<dbReference type="GO" id="GO:0005930">
    <property type="term" value="C:axoneme"/>
    <property type="evidence" value="ECO:0007669"/>
    <property type="project" value="UniProtKB-SubCell"/>
</dbReference>
<feature type="domain" description="F-box" evidence="4">
    <location>
        <begin position="6"/>
        <end position="62"/>
    </location>
</feature>
<dbReference type="SUPFAM" id="SSF52047">
    <property type="entry name" value="RNI-like"/>
    <property type="match status" value="1"/>
</dbReference>
<evidence type="ECO:0000313" key="5">
    <source>
        <dbReference type="EMBL" id="KAI7843008.1"/>
    </source>
</evidence>
<dbReference type="Gene3D" id="3.80.10.10">
    <property type="entry name" value="Ribonuclease Inhibitor"/>
    <property type="match status" value="1"/>
</dbReference>
<dbReference type="AlphaFoldDB" id="A0AAD5DV14"/>
<evidence type="ECO:0000256" key="2">
    <source>
        <dbReference type="ARBA" id="ARBA00022614"/>
    </source>
</evidence>
<dbReference type="PANTHER" id="PTHR48051:SF1">
    <property type="entry name" value="RAS SUPPRESSOR PROTEIN 1"/>
    <property type="match status" value="1"/>
</dbReference>
<dbReference type="SUPFAM" id="SSF81383">
    <property type="entry name" value="F-box domain"/>
    <property type="match status" value="1"/>
</dbReference>
<dbReference type="InterPro" id="IPR050216">
    <property type="entry name" value="LRR_domain-containing"/>
</dbReference>
<name>A0AAD5DV14_9CHLO</name>
<dbReference type="PROSITE" id="PS50181">
    <property type="entry name" value="FBOX"/>
    <property type="match status" value="1"/>
</dbReference>
<keyword evidence="2" id="KW-0433">Leucine-rich repeat</keyword>
<dbReference type="Proteomes" id="UP001205105">
    <property type="component" value="Unassembled WGS sequence"/>
</dbReference>